<sequence>MTTLSRKIMYGAIKPVISLLITGLLASAAGPVFSAPRTTVPPRPVAAAPPPLEPSLTLPGIIPLNQQTVSYSCGDGTSLSVAYINTQDGQSFAILPIDGKNRLFVILPSGSGARYCSGPYVWWNKGAEATLWDERNARRPLLGGTCSSGK</sequence>
<evidence type="ECO:0000313" key="6">
    <source>
        <dbReference type="EMBL" id="QFY43168.1"/>
    </source>
</evidence>
<organism evidence="6 7">
    <name type="scientific">Candidatus Methylospira mobilis</name>
    <dbReference type="NCBI Taxonomy" id="1808979"/>
    <lineage>
        <taxon>Bacteria</taxon>
        <taxon>Pseudomonadati</taxon>
        <taxon>Pseudomonadota</taxon>
        <taxon>Gammaproteobacteria</taxon>
        <taxon>Methylococcales</taxon>
        <taxon>Methylococcaceae</taxon>
        <taxon>Candidatus Methylospira</taxon>
    </lineage>
</organism>
<feature type="domain" description="C-type lysozyme inhibitor" evidence="5">
    <location>
        <begin position="71"/>
        <end position="135"/>
    </location>
</feature>
<proteinExistence type="predicted"/>
<dbReference type="InterPro" id="IPR036328">
    <property type="entry name" value="MliC_sf"/>
</dbReference>
<evidence type="ECO:0000256" key="1">
    <source>
        <dbReference type="ARBA" id="ARBA00022729"/>
    </source>
</evidence>
<name>A0A5Q0BM14_9GAMM</name>
<evidence type="ECO:0000259" key="5">
    <source>
        <dbReference type="Pfam" id="PF09864"/>
    </source>
</evidence>
<gene>
    <name evidence="6" type="ORF">F6R98_11515</name>
</gene>
<dbReference type="Pfam" id="PF09864">
    <property type="entry name" value="MliC"/>
    <property type="match status" value="1"/>
</dbReference>
<keyword evidence="3" id="KW-0564">Palmitate</keyword>
<evidence type="ECO:0000256" key="3">
    <source>
        <dbReference type="ARBA" id="ARBA00023139"/>
    </source>
</evidence>
<dbReference type="EMBL" id="CP044205">
    <property type="protein sequence ID" value="QFY43168.1"/>
    <property type="molecule type" value="Genomic_DNA"/>
</dbReference>
<keyword evidence="4" id="KW-0449">Lipoprotein</keyword>
<dbReference type="InterPro" id="IPR018660">
    <property type="entry name" value="MliC"/>
</dbReference>
<evidence type="ECO:0000256" key="2">
    <source>
        <dbReference type="ARBA" id="ARBA00023136"/>
    </source>
</evidence>
<dbReference type="Proteomes" id="UP000325755">
    <property type="component" value="Chromosome"/>
</dbReference>
<keyword evidence="7" id="KW-1185">Reference proteome</keyword>
<accession>A0A5Q0BM14</accession>
<evidence type="ECO:0000256" key="4">
    <source>
        <dbReference type="ARBA" id="ARBA00023288"/>
    </source>
</evidence>
<protein>
    <recommendedName>
        <fullName evidence="5">C-type lysozyme inhibitor domain-containing protein</fullName>
    </recommendedName>
</protein>
<dbReference type="InParanoid" id="A0A5Q0BM14"/>
<dbReference type="OrthoDB" id="7926518at2"/>
<dbReference type="SUPFAM" id="SSF141488">
    <property type="entry name" value="YdhA-like"/>
    <property type="match status" value="1"/>
</dbReference>
<dbReference type="RefSeq" id="WP_153249150.1">
    <property type="nucleotide sequence ID" value="NZ_CP044205.1"/>
</dbReference>
<reference evidence="6 7" key="1">
    <citation type="submission" date="2019-09" db="EMBL/GenBank/DDBJ databases">
        <title>Ecophysiology of the spiral-shaped methanotroph Methylospira mobilis as revealed by the complete genome sequence.</title>
        <authorList>
            <person name="Oshkin I.Y."/>
            <person name="Dedysh S.N."/>
            <person name="Miroshnikov K."/>
            <person name="Danilova O.V."/>
            <person name="Hakobyan A."/>
            <person name="Liesack W."/>
        </authorList>
    </citation>
    <scope>NUCLEOTIDE SEQUENCE [LARGE SCALE GENOMIC DNA]</scope>
    <source>
        <strain evidence="6 7">Shm1</strain>
    </source>
</reference>
<keyword evidence="1" id="KW-0732">Signal</keyword>
<dbReference type="Gene3D" id="2.40.128.200">
    <property type="match status" value="1"/>
</dbReference>
<evidence type="ECO:0000313" key="7">
    <source>
        <dbReference type="Proteomes" id="UP000325755"/>
    </source>
</evidence>
<dbReference type="KEGG" id="mmob:F6R98_11515"/>
<keyword evidence="2" id="KW-0472">Membrane</keyword>
<dbReference type="AlphaFoldDB" id="A0A5Q0BM14"/>